<feature type="chain" id="PRO_5035242866" description="Ionotropic receptor" evidence="9">
    <location>
        <begin position="19"/>
        <end position="595"/>
    </location>
</feature>
<keyword evidence="4 8" id="KW-1133">Transmembrane helix</keyword>
<keyword evidence="7" id="KW-0325">Glycoprotein</keyword>
<name>A0A8I6S0V1_CIMLE</name>
<feature type="transmembrane region" description="Helical" evidence="8">
    <location>
        <begin position="312"/>
        <end position="331"/>
    </location>
</feature>
<protein>
    <recommendedName>
        <fullName evidence="12">Ionotropic receptor</fullName>
    </recommendedName>
</protein>
<accession>A0A8I6S0V1</accession>
<keyword evidence="11" id="KW-1185">Reference proteome</keyword>
<evidence type="ECO:0000256" key="4">
    <source>
        <dbReference type="ARBA" id="ARBA00022989"/>
    </source>
</evidence>
<evidence type="ECO:0000256" key="9">
    <source>
        <dbReference type="SAM" id="SignalP"/>
    </source>
</evidence>
<keyword evidence="6" id="KW-0675">Receptor</keyword>
<evidence type="ECO:0000313" key="10">
    <source>
        <dbReference type="EnsemblMetazoa" id="XP_014251392.1"/>
    </source>
</evidence>
<dbReference type="OMA" id="PQDVCKV"/>
<dbReference type="Proteomes" id="UP000494040">
    <property type="component" value="Unassembled WGS sequence"/>
</dbReference>
<evidence type="ECO:0000256" key="8">
    <source>
        <dbReference type="SAM" id="Phobius"/>
    </source>
</evidence>
<proteinExistence type="predicted"/>
<dbReference type="AlphaFoldDB" id="A0A8I6S0V1"/>
<dbReference type="Gene3D" id="1.10.287.70">
    <property type="match status" value="1"/>
</dbReference>
<organism evidence="10 11">
    <name type="scientific">Cimex lectularius</name>
    <name type="common">Bed bug</name>
    <name type="synonym">Acanthia lectularia</name>
    <dbReference type="NCBI Taxonomy" id="79782"/>
    <lineage>
        <taxon>Eukaryota</taxon>
        <taxon>Metazoa</taxon>
        <taxon>Ecdysozoa</taxon>
        <taxon>Arthropoda</taxon>
        <taxon>Hexapoda</taxon>
        <taxon>Insecta</taxon>
        <taxon>Pterygota</taxon>
        <taxon>Neoptera</taxon>
        <taxon>Paraneoptera</taxon>
        <taxon>Hemiptera</taxon>
        <taxon>Heteroptera</taxon>
        <taxon>Panheteroptera</taxon>
        <taxon>Cimicomorpha</taxon>
        <taxon>Cimicidae</taxon>
        <taxon>Cimex</taxon>
    </lineage>
</organism>
<reference evidence="10" key="1">
    <citation type="submission" date="2022-01" db="UniProtKB">
        <authorList>
            <consortium name="EnsemblMetazoa"/>
        </authorList>
    </citation>
    <scope>IDENTIFICATION</scope>
</reference>
<dbReference type="KEGG" id="clec:106667761"/>
<dbReference type="EnsemblMetazoa" id="XM_014395906.2">
    <property type="protein sequence ID" value="XP_014251392.1"/>
    <property type="gene ID" value="LOC106667761"/>
</dbReference>
<evidence type="ECO:0008006" key="12">
    <source>
        <dbReference type="Google" id="ProtNLM"/>
    </source>
</evidence>
<evidence type="ECO:0000256" key="7">
    <source>
        <dbReference type="ARBA" id="ARBA00023180"/>
    </source>
</evidence>
<dbReference type="SUPFAM" id="SSF53850">
    <property type="entry name" value="Periplasmic binding protein-like II"/>
    <property type="match status" value="1"/>
</dbReference>
<feature type="transmembrane region" description="Helical" evidence="8">
    <location>
        <begin position="373"/>
        <end position="393"/>
    </location>
</feature>
<gene>
    <name evidence="10" type="primary">106667761</name>
</gene>
<sequence length="595" mass="68569">MKIKTLILFLLEIKIAKCLQADLIRNFFDSKFIHAIYIKPCTVRDGFMVWKDLTLYGKKTLSSLDNIKYLTTTFHKIGIYADLTCQCNVNYMGKESHVQNLFNLTFTWLIKLESSDSQKLLSTLPLRLDSDVTWTSDGKYFFDAYKNLEMRNVEISPAYIWSVRTGLFDISTKRNYNLNRVKIIGGIVVNKNVYSSYNFSKELQNRTYNEYNDFVNRYFYSLHLHLAYLYNYNLQLKMADINGLIHSNQFTGMIGQLLQGETNITVGPVQMEKKLMDVFHATVPAHELQLSFLFKQPKRVETYQAIFLQLHFSAWLGVGILCLAAILTFYLSERVREKYFNYKDPHHGSFVNCVLLVVGSITAQGAETTPRDLVGRIICIFSHVLGVMVVIYYNAATVNAVLSPASLSIIDIKSLLDSNLKLVFMDSYFTQNETIERLVTNEVLNKAYESNTPPLELEKGLPLILNRYAYCGEINTLYKGINRLFTEEQKCDLSSITAFPKLPMTNLLKKESPLQEIIARGLIRLKENGISKRERAYWFPRRPRCVMNRPYHNVNLESVLIALGVVSAGVLMAVLILIFEFLFKQMAKIFHLKQY</sequence>
<keyword evidence="9" id="KW-0732">Signal</keyword>
<dbReference type="PANTHER" id="PTHR42643:SF30">
    <property type="entry name" value="IONOTROPIC RECEPTOR 40A-RELATED"/>
    <property type="match status" value="1"/>
</dbReference>
<dbReference type="PANTHER" id="PTHR42643">
    <property type="entry name" value="IONOTROPIC RECEPTOR 20A-RELATED"/>
    <property type="match status" value="1"/>
</dbReference>
<dbReference type="InterPro" id="IPR052192">
    <property type="entry name" value="Insect_Ionotropic_Sensory_Rcpt"/>
</dbReference>
<keyword evidence="5 8" id="KW-0472">Membrane</keyword>
<comment type="subcellular location">
    <subcellularLocation>
        <location evidence="1">Cell membrane</location>
        <topology evidence="1">Multi-pass membrane protein</topology>
    </subcellularLocation>
</comment>
<evidence type="ECO:0000256" key="5">
    <source>
        <dbReference type="ARBA" id="ARBA00023136"/>
    </source>
</evidence>
<evidence type="ECO:0000256" key="2">
    <source>
        <dbReference type="ARBA" id="ARBA00022475"/>
    </source>
</evidence>
<feature type="transmembrane region" description="Helical" evidence="8">
    <location>
        <begin position="559"/>
        <end position="583"/>
    </location>
</feature>
<evidence type="ECO:0000256" key="3">
    <source>
        <dbReference type="ARBA" id="ARBA00022692"/>
    </source>
</evidence>
<evidence type="ECO:0000256" key="1">
    <source>
        <dbReference type="ARBA" id="ARBA00004651"/>
    </source>
</evidence>
<keyword evidence="2" id="KW-1003">Cell membrane</keyword>
<keyword evidence="3 8" id="KW-0812">Transmembrane</keyword>
<dbReference type="SUPFAM" id="SSF81324">
    <property type="entry name" value="Voltage-gated potassium channels"/>
    <property type="match status" value="1"/>
</dbReference>
<dbReference type="GO" id="GO:0005886">
    <property type="term" value="C:plasma membrane"/>
    <property type="evidence" value="ECO:0007669"/>
    <property type="project" value="UniProtKB-SubCell"/>
</dbReference>
<feature type="signal peptide" evidence="9">
    <location>
        <begin position="1"/>
        <end position="18"/>
    </location>
</feature>
<dbReference type="OrthoDB" id="6581555at2759"/>
<evidence type="ECO:0000256" key="6">
    <source>
        <dbReference type="ARBA" id="ARBA00023170"/>
    </source>
</evidence>
<evidence type="ECO:0000313" key="11">
    <source>
        <dbReference type="Proteomes" id="UP000494040"/>
    </source>
</evidence>